<dbReference type="GO" id="GO:0031380">
    <property type="term" value="C:nuclear RNA-directed RNA polymerase complex"/>
    <property type="evidence" value="ECO:0007669"/>
    <property type="project" value="TreeGrafter"/>
</dbReference>
<evidence type="ECO:0000313" key="3">
    <source>
        <dbReference type="EMBL" id="KAF9505864.1"/>
    </source>
</evidence>
<evidence type="ECO:0000313" key="4">
    <source>
        <dbReference type="Proteomes" id="UP000886523"/>
    </source>
</evidence>
<organism evidence="3 4">
    <name type="scientific">Hydnum rufescens UP504</name>
    <dbReference type="NCBI Taxonomy" id="1448309"/>
    <lineage>
        <taxon>Eukaryota</taxon>
        <taxon>Fungi</taxon>
        <taxon>Dikarya</taxon>
        <taxon>Basidiomycota</taxon>
        <taxon>Agaricomycotina</taxon>
        <taxon>Agaricomycetes</taxon>
        <taxon>Cantharellales</taxon>
        <taxon>Hydnaceae</taxon>
        <taxon>Hydnum</taxon>
    </lineage>
</organism>
<dbReference type="GO" id="GO:0003723">
    <property type="term" value="F:RNA binding"/>
    <property type="evidence" value="ECO:0007669"/>
    <property type="project" value="UniProtKB-KW"/>
</dbReference>
<dbReference type="GO" id="GO:0030422">
    <property type="term" value="P:siRNA processing"/>
    <property type="evidence" value="ECO:0007669"/>
    <property type="project" value="TreeGrafter"/>
</dbReference>
<reference evidence="3" key="1">
    <citation type="journal article" date="2020" name="Nat. Commun.">
        <title>Large-scale genome sequencing of mycorrhizal fungi provides insights into the early evolution of symbiotic traits.</title>
        <authorList>
            <person name="Miyauchi S."/>
            <person name="Kiss E."/>
            <person name="Kuo A."/>
            <person name="Drula E."/>
            <person name="Kohler A."/>
            <person name="Sanchez-Garcia M."/>
            <person name="Morin E."/>
            <person name="Andreopoulos B."/>
            <person name="Barry K.W."/>
            <person name="Bonito G."/>
            <person name="Buee M."/>
            <person name="Carver A."/>
            <person name="Chen C."/>
            <person name="Cichocki N."/>
            <person name="Clum A."/>
            <person name="Culley D."/>
            <person name="Crous P.W."/>
            <person name="Fauchery L."/>
            <person name="Girlanda M."/>
            <person name="Hayes R.D."/>
            <person name="Keri Z."/>
            <person name="LaButti K."/>
            <person name="Lipzen A."/>
            <person name="Lombard V."/>
            <person name="Magnuson J."/>
            <person name="Maillard F."/>
            <person name="Murat C."/>
            <person name="Nolan M."/>
            <person name="Ohm R.A."/>
            <person name="Pangilinan J."/>
            <person name="Pereira M.F."/>
            <person name="Perotto S."/>
            <person name="Peter M."/>
            <person name="Pfister S."/>
            <person name="Riley R."/>
            <person name="Sitrit Y."/>
            <person name="Stielow J.B."/>
            <person name="Szollosi G."/>
            <person name="Zifcakova L."/>
            <person name="Stursova M."/>
            <person name="Spatafora J.W."/>
            <person name="Tedersoo L."/>
            <person name="Vaario L.M."/>
            <person name="Yamada A."/>
            <person name="Yan M."/>
            <person name="Wang P."/>
            <person name="Xu J."/>
            <person name="Bruns T."/>
            <person name="Baldrian P."/>
            <person name="Vilgalys R."/>
            <person name="Dunand C."/>
            <person name="Henrissat B."/>
            <person name="Grigoriev I.V."/>
            <person name="Hibbett D."/>
            <person name="Nagy L.G."/>
            <person name="Martin F.M."/>
        </authorList>
    </citation>
    <scope>NUCLEOTIDE SEQUENCE</scope>
    <source>
        <strain evidence="3">UP504</strain>
    </source>
</reference>
<keyword evidence="4" id="KW-1185">Reference proteome</keyword>
<feature type="domain" description="RDRP core" evidence="2">
    <location>
        <begin position="741"/>
        <end position="778"/>
    </location>
</feature>
<dbReference type="AlphaFoldDB" id="A0A9P6AHF5"/>
<protein>
    <recommendedName>
        <fullName evidence="1">RNA-dependent RNA polymerase</fullName>
        <ecNumber evidence="1">2.7.7.48</ecNumber>
    </recommendedName>
</protein>
<dbReference type="EMBL" id="MU129134">
    <property type="protein sequence ID" value="KAF9505864.1"/>
    <property type="molecule type" value="Genomic_DNA"/>
</dbReference>
<keyword evidence="1" id="KW-0548">Nucleotidyltransferase</keyword>
<keyword evidence="1" id="KW-0808">Transferase</keyword>
<dbReference type="GO" id="GO:0003968">
    <property type="term" value="F:RNA-directed RNA polymerase activity"/>
    <property type="evidence" value="ECO:0007669"/>
    <property type="project" value="UniProtKB-KW"/>
</dbReference>
<name>A0A9P6AHF5_9AGAM</name>
<gene>
    <name evidence="3" type="ORF">BS47DRAFT_489837</name>
</gene>
<accession>A0A9P6AHF5</accession>
<sequence>MLSLTAPPSFETESNFPPLNHRSMVDKKSYRTRRTSLLDRLGEPLIAHARIAPYSSQILRVRLFHGDVDNFHKMAELASLPRIQELSHAVFDASCRDLFSQKHLERLESWLCTLPWPVAFQCQALLSNGFLNPVEILHELKPKVAELLKGEHTRCVDILRHLAVVIKRDLDNKTLTSSCSTLFNIAKQEFDRAEATTFLRVLSDSDHMCAQVTFTPTGMRLSGPFPDMSNRVLRMFPKSHDHFIRVNFTDEDLMTYRYDREVDNEQYIYPRIRQLLVDGFKIGNRDFEFLGYSASSLKEHSVWFVNPFCDHLGDYWDAETIRSQLGDFTPDDTIYCPARYGARIAQTFSATEPSITIDPSEFETIEDIVSEDTGSCFTDGVGTISPELAEEVWTMLCASRRTKTRRIPPSAYQIRIGGHKGVVVRDHTLSGRKIRLRPSMKKFDADSTVLEISMSFQRPMTTYLNRQLIMLLESNGVPKDVFLELQRRAVQDANAAVDSPDDFIKVIETYGLGHSFALSSVVHQLASCGIIDFRGFKDQDEGLPGFFQRIAKLAVSHALRDLKHHARIPVPESYTLVGVADEWDCLEEGQVYACVWDPRWDEPRWIEGEVLISRSPAVHPGDAQIAEAIGKPPAGSPFELDKLPNALVFSCKGERALPSCLGGGDLDGDIYSIIGYLDLHPIRAPDPADYPKGKRTELDRLSTIEDIADFVVEYIISDMIGLVSKSWNPSLLPFRIHSSMQIATNHLIISDMSDQGPKDPDCIILSELHSRAVDYVKVSIVNLVEPRYISPYVLCG</sequence>
<dbReference type="PANTHER" id="PTHR23079">
    <property type="entry name" value="RNA-DEPENDENT RNA POLYMERASE"/>
    <property type="match status" value="1"/>
</dbReference>
<dbReference type="Proteomes" id="UP000886523">
    <property type="component" value="Unassembled WGS sequence"/>
</dbReference>
<dbReference type="OrthoDB" id="6513042at2759"/>
<evidence type="ECO:0000256" key="1">
    <source>
        <dbReference type="RuleBase" id="RU363098"/>
    </source>
</evidence>
<keyword evidence="1" id="KW-0694">RNA-binding</keyword>
<proteinExistence type="inferred from homology"/>
<dbReference type="InterPro" id="IPR007855">
    <property type="entry name" value="RDRP"/>
</dbReference>
<dbReference type="Pfam" id="PF05183">
    <property type="entry name" value="RdRP"/>
    <property type="match status" value="2"/>
</dbReference>
<comment type="catalytic activity">
    <reaction evidence="1">
        <text>RNA(n) + a ribonucleoside 5'-triphosphate = RNA(n+1) + diphosphate</text>
        <dbReference type="Rhea" id="RHEA:21248"/>
        <dbReference type="Rhea" id="RHEA-COMP:14527"/>
        <dbReference type="Rhea" id="RHEA-COMP:17342"/>
        <dbReference type="ChEBI" id="CHEBI:33019"/>
        <dbReference type="ChEBI" id="CHEBI:61557"/>
        <dbReference type="ChEBI" id="CHEBI:140395"/>
        <dbReference type="EC" id="2.7.7.48"/>
    </reaction>
</comment>
<evidence type="ECO:0000259" key="2">
    <source>
        <dbReference type="Pfam" id="PF05183"/>
    </source>
</evidence>
<dbReference type="EC" id="2.7.7.48" evidence="1"/>
<dbReference type="InterPro" id="IPR057596">
    <property type="entry name" value="RDRP_core"/>
</dbReference>
<feature type="domain" description="RDRP core" evidence="2">
    <location>
        <begin position="214"/>
        <end position="728"/>
    </location>
</feature>
<comment type="similarity">
    <text evidence="1">Belongs to the RdRP family.</text>
</comment>
<dbReference type="PANTHER" id="PTHR23079:SF55">
    <property type="entry name" value="RNA-DIRECTED RNA POLYMERASE"/>
    <property type="match status" value="1"/>
</dbReference>
<keyword evidence="1" id="KW-0696">RNA-directed RNA polymerase</keyword>
<comment type="caution">
    <text evidence="3">The sequence shown here is derived from an EMBL/GenBank/DDBJ whole genome shotgun (WGS) entry which is preliminary data.</text>
</comment>